<comment type="caution">
    <text evidence="1">The sequence shown here is derived from an EMBL/GenBank/DDBJ whole genome shotgun (WGS) entry which is preliminary data.</text>
</comment>
<organism evidence="1 2">
    <name type="scientific">Luteimonas terrae</name>
    <dbReference type="NCBI Taxonomy" id="1530191"/>
    <lineage>
        <taxon>Bacteria</taxon>
        <taxon>Pseudomonadati</taxon>
        <taxon>Pseudomonadota</taxon>
        <taxon>Gammaproteobacteria</taxon>
        <taxon>Lysobacterales</taxon>
        <taxon>Lysobacteraceae</taxon>
        <taxon>Luteimonas</taxon>
    </lineage>
</organism>
<name>A0ABU1XX75_9GAMM</name>
<sequence>MTQWSYAASGIPTGLRYADCQIPLRQFGRTHGISAADMRAVFEGVQVIERAYVAAHIELQAQARPDE</sequence>
<evidence type="ECO:0000313" key="2">
    <source>
        <dbReference type="Proteomes" id="UP001256588"/>
    </source>
</evidence>
<dbReference type="Proteomes" id="UP001256588">
    <property type="component" value="Unassembled WGS sequence"/>
</dbReference>
<reference evidence="1 2" key="1">
    <citation type="submission" date="2023-07" db="EMBL/GenBank/DDBJ databases">
        <title>Sorghum-associated microbial communities from plants grown in Nebraska, USA.</title>
        <authorList>
            <person name="Schachtman D."/>
        </authorList>
    </citation>
    <scope>NUCLEOTIDE SEQUENCE [LARGE SCALE GENOMIC DNA]</scope>
    <source>
        <strain evidence="1 2">4099</strain>
    </source>
</reference>
<gene>
    <name evidence="1" type="ORF">J2W68_002087</name>
</gene>
<evidence type="ECO:0000313" key="1">
    <source>
        <dbReference type="EMBL" id="MDR7193353.1"/>
    </source>
</evidence>
<dbReference type="RefSeq" id="WP_430539708.1">
    <property type="nucleotide sequence ID" value="NZ_JAVDWO010000007.1"/>
</dbReference>
<keyword evidence="2" id="KW-1185">Reference proteome</keyword>
<protein>
    <recommendedName>
        <fullName evidence="3">DUF3606 domain-containing protein</fullName>
    </recommendedName>
</protein>
<proteinExistence type="predicted"/>
<evidence type="ECO:0008006" key="3">
    <source>
        <dbReference type="Google" id="ProtNLM"/>
    </source>
</evidence>
<accession>A0ABU1XX75</accession>
<dbReference type="EMBL" id="JAVDWO010000007">
    <property type="protein sequence ID" value="MDR7193353.1"/>
    <property type="molecule type" value="Genomic_DNA"/>
</dbReference>